<evidence type="ECO:0000313" key="6">
    <source>
        <dbReference type="EMBL" id="QJQ01261.1"/>
    </source>
</evidence>
<dbReference type="PANTHER" id="PTHR30136:SF24">
    <property type="entry name" value="HTH-TYPE TRANSCRIPTIONAL REPRESSOR ALLR"/>
    <property type="match status" value="1"/>
</dbReference>
<reference evidence="6 7" key="1">
    <citation type="journal article" date="2012" name="J. Bacteriol.">
        <title>Genome sequence of the pathogenic Herbaspirillum seropedicae strain Os34, isolated from rice roots.</title>
        <authorList>
            <person name="Ye W."/>
            <person name="Ye S."/>
            <person name="Liu J."/>
            <person name="Chang S."/>
            <person name="Chen M."/>
            <person name="Zhu B."/>
            <person name="Guo L."/>
            <person name="An Q."/>
        </authorList>
    </citation>
    <scope>NUCLEOTIDE SEQUENCE [LARGE SCALE GENOMIC DNA]</scope>
    <source>
        <strain evidence="6 7">Os34</strain>
    </source>
</reference>
<dbReference type="GO" id="GO:0045892">
    <property type="term" value="P:negative regulation of DNA-templated transcription"/>
    <property type="evidence" value="ECO:0007669"/>
    <property type="project" value="TreeGrafter"/>
</dbReference>
<dbReference type="PROSITE" id="PS51077">
    <property type="entry name" value="HTH_ICLR"/>
    <property type="match status" value="1"/>
</dbReference>
<name>A0A6M3ZSB4_9BURK</name>
<dbReference type="SMART" id="SM00346">
    <property type="entry name" value="HTH_ICLR"/>
    <property type="match status" value="1"/>
</dbReference>
<dbReference type="RefSeq" id="WP_026052172.1">
    <property type="nucleotide sequence ID" value="NZ_CP008956.1"/>
</dbReference>
<organism evidence="6 7">
    <name type="scientific">Herbaspirillum rubrisubalbicans Os34</name>
    <dbReference type="NCBI Taxonomy" id="1235827"/>
    <lineage>
        <taxon>Bacteria</taxon>
        <taxon>Pseudomonadati</taxon>
        <taxon>Pseudomonadota</taxon>
        <taxon>Betaproteobacteria</taxon>
        <taxon>Burkholderiales</taxon>
        <taxon>Oxalobacteraceae</taxon>
        <taxon>Herbaspirillum</taxon>
    </lineage>
</organism>
<evidence type="ECO:0000259" key="5">
    <source>
        <dbReference type="PROSITE" id="PS51078"/>
    </source>
</evidence>
<dbReference type="InterPro" id="IPR005471">
    <property type="entry name" value="Tscrpt_reg_IclR_N"/>
</dbReference>
<dbReference type="SUPFAM" id="SSF46785">
    <property type="entry name" value="Winged helix' DNA-binding domain"/>
    <property type="match status" value="1"/>
</dbReference>
<evidence type="ECO:0000313" key="7">
    <source>
        <dbReference type="Proteomes" id="UP000501648"/>
    </source>
</evidence>
<feature type="domain" description="HTH iclR-type" evidence="4">
    <location>
        <begin position="6"/>
        <end position="67"/>
    </location>
</feature>
<dbReference type="InterPro" id="IPR050707">
    <property type="entry name" value="HTH_MetabolicPath_Reg"/>
</dbReference>
<evidence type="ECO:0000259" key="4">
    <source>
        <dbReference type="PROSITE" id="PS51077"/>
    </source>
</evidence>
<dbReference type="InterPro" id="IPR029016">
    <property type="entry name" value="GAF-like_dom_sf"/>
</dbReference>
<dbReference type="GO" id="GO:0003677">
    <property type="term" value="F:DNA binding"/>
    <property type="evidence" value="ECO:0007669"/>
    <property type="project" value="UniProtKB-KW"/>
</dbReference>
<dbReference type="Pfam" id="PF09339">
    <property type="entry name" value="HTH_IclR"/>
    <property type="match status" value="1"/>
</dbReference>
<dbReference type="Proteomes" id="UP000501648">
    <property type="component" value="Chromosome"/>
</dbReference>
<evidence type="ECO:0000256" key="3">
    <source>
        <dbReference type="ARBA" id="ARBA00023163"/>
    </source>
</evidence>
<dbReference type="InterPro" id="IPR014757">
    <property type="entry name" value="Tscrpt_reg_IclR_C"/>
</dbReference>
<dbReference type="EMBL" id="CP008956">
    <property type="protein sequence ID" value="QJQ01261.1"/>
    <property type="molecule type" value="Genomic_DNA"/>
</dbReference>
<proteinExistence type="predicted"/>
<feature type="domain" description="IclR-ED" evidence="5">
    <location>
        <begin position="68"/>
        <end position="250"/>
    </location>
</feature>
<dbReference type="PANTHER" id="PTHR30136">
    <property type="entry name" value="HELIX-TURN-HELIX TRANSCRIPTIONAL REGULATOR, ICLR FAMILY"/>
    <property type="match status" value="1"/>
</dbReference>
<keyword evidence="2" id="KW-0238">DNA-binding</keyword>
<gene>
    <name evidence="6" type="ORF">C798_13750</name>
</gene>
<evidence type="ECO:0000256" key="1">
    <source>
        <dbReference type="ARBA" id="ARBA00023015"/>
    </source>
</evidence>
<keyword evidence="3" id="KW-0804">Transcription</keyword>
<dbReference type="Gene3D" id="1.10.10.10">
    <property type="entry name" value="Winged helix-like DNA-binding domain superfamily/Winged helix DNA-binding domain"/>
    <property type="match status" value="1"/>
</dbReference>
<dbReference type="GO" id="GO:0003700">
    <property type="term" value="F:DNA-binding transcription factor activity"/>
    <property type="evidence" value="ECO:0007669"/>
    <property type="project" value="TreeGrafter"/>
</dbReference>
<protein>
    <submittedName>
        <fullName evidence="6">IclR family transcriptional regulator</fullName>
    </submittedName>
</protein>
<dbReference type="SUPFAM" id="SSF55781">
    <property type="entry name" value="GAF domain-like"/>
    <property type="match status" value="1"/>
</dbReference>
<dbReference type="AlphaFoldDB" id="A0A6M3ZSB4"/>
<dbReference type="InterPro" id="IPR036390">
    <property type="entry name" value="WH_DNA-bd_sf"/>
</dbReference>
<sequence length="251" mass="27266">MTDYTIDAVEETLGLLLLVAQCPGLGVTELSLRSGMTKARAFRMLYTLEKNGLVCRDNQAPIYGLGYNALYLGVAAEGQISLARLGKKYLRQIGIACNESVQMRIRDGLESVCIARWESFEPIRVQTQPGGRRPLYVGASGKVLLAYAPREIQDHVLRTERKRFTSATLVNRSSLKQAIAKVLQTGHAVSYGEMSADSVAIAAPVFNAKAEVMAALSVAGPASRIRDKDVAATAGMLREAARQLSMNLGYR</sequence>
<dbReference type="PROSITE" id="PS51078">
    <property type="entry name" value="ICLR_ED"/>
    <property type="match status" value="1"/>
</dbReference>
<dbReference type="Gene3D" id="3.30.450.40">
    <property type="match status" value="1"/>
</dbReference>
<accession>A0A6M3ZSB4</accession>
<evidence type="ECO:0000256" key="2">
    <source>
        <dbReference type="ARBA" id="ARBA00023125"/>
    </source>
</evidence>
<keyword evidence="1" id="KW-0805">Transcription regulation</keyword>
<dbReference type="Pfam" id="PF01614">
    <property type="entry name" value="IclR_C"/>
    <property type="match status" value="1"/>
</dbReference>
<dbReference type="InterPro" id="IPR036388">
    <property type="entry name" value="WH-like_DNA-bd_sf"/>
</dbReference>